<protein>
    <recommendedName>
        <fullName evidence="3">Tetratricopeptide repeat protein</fullName>
    </recommendedName>
</protein>
<evidence type="ECO:0000313" key="1">
    <source>
        <dbReference type="EMBL" id="MDF3837976.1"/>
    </source>
</evidence>
<gene>
    <name evidence="1" type="ORF">P3W85_34345</name>
</gene>
<evidence type="ECO:0008006" key="3">
    <source>
        <dbReference type="Google" id="ProtNLM"/>
    </source>
</evidence>
<sequence length="782" mass="86720">MDLNDNALTGVQLEQLLDRLDADLEEGNATEASDLLARLRARPLRADSLDTIGRLHALWMRAGDSAAARAVVNDDGAAVLEAAPREARAELRMRLALYRLQIANYLDEDEGTLLALGEMRAIVAEMPDLDADEYRQLRLFDSLGLGKLDIALATVELRNALNGAVAQRAAFRAWDHADYQRRRAWAFSRNGCRDEARAAAGAAIEALQTTDADQDVDDDDWLRLGSTLIEIVPERLAVFQQAVTALTAERSLPQRREIEVRLARLAARALYAQGDLPGALGACAAARYSLSSDGGDDFIEYELPWLMEDRRTEDAGRRAFFDIYQLEAEMWDGTARLVHARLADVADDSVWWPLCVMRACNTPETLEAFVSAAQENGQDLRALSPVHEALFGAFEGFGEGAKEQGLQAVFAAARLLAEQRSPRHPWIVRLAAMNDADAGRIDATTKSALLYAAAQEGGMEDNRTAYSLFMARVQSLGPVQALKLPPPSLPSGLWGYNLGVWFGSFEEDGLDSVPAGSRDEAYADLIKLQTAAYEQALGCMERYFASGSGHPYDACAHLYSMLCNNLAINYRYHDQRYQDAIELHMRGIAASPFAEHYAGVLNVRIQMGDQEGTVSAAEQLWHFAADHGYSRHDPNEYLGSVSRALYALDRDREIPIWLERLVKWQRDEGLDEDNLSTDALGVRLQLAFNLAYGSPEQASALWSRLERQVNASQASWIVGLGAATLDALQRRAEAIVLYERTLVLNPRSNEDQRADALAIEEKLARYRAEAQAPAKGWWKFWK</sequence>
<reference evidence="1 2" key="1">
    <citation type="submission" date="2023-03" db="EMBL/GenBank/DDBJ databases">
        <title>Draft assemblies of triclosan tolerant bacteria isolated from returned activated sludge.</title>
        <authorList>
            <person name="Van Hamelsveld S."/>
        </authorList>
    </citation>
    <scope>NUCLEOTIDE SEQUENCE [LARGE SCALE GENOMIC DNA]</scope>
    <source>
        <strain evidence="1 2">GW210010_S58</strain>
    </source>
</reference>
<evidence type="ECO:0000313" key="2">
    <source>
        <dbReference type="Proteomes" id="UP001216674"/>
    </source>
</evidence>
<proteinExistence type="predicted"/>
<accession>A0ABT6AZD0</accession>
<dbReference type="EMBL" id="JARJLM010000551">
    <property type="protein sequence ID" value="MDF3837976.1"/>
    <property type="molecule type" value="Genomic_DNA"/>
</dbReference>
<dbReference type="RefSeq" id="WP_276268042.1">
    <property type="nucleotide sequence ID" value="NZ_JARJLM010000551.1"/>
</dbReference>
<dbReference type="Proteomes" id="UP001216674">
    <property type="component" value="Unassembled WGS sequence"/>
</dbReference>
<comment type="caution">
    <text evidence="1">The sequence shown here is derived from an EMBL/GenBank/DDBJ whole genome shotgun (WGS) entry which is preliminary data.</text>
</comment>
<organism evidence="1 2">
    <name type="scientific">Cupriavidus basilensis</name>
    <dbReference type="NCBI Taxonomy" id="68895"/>
    <lineage>
        <taxon>Bacteria</taxon>
        <taxon>Pseudomonadati</taxon>
        <taxon>Pseudomonadota</taxon>
        <taxon>Betaproteobacteria</taxon>
        <taxon>Burkholderiales</taxon>
        <taxon>Burkholderiaceae</taxon>
        <taxon>Cupriavidus</taxon>
    </lineage>
</organism>
<keyword evidence="2" id="KW-1185">Reference proteome</keyword>
<name>A0ABT6AZD0_9BURK</name>